<proteinExistence type="predicted"/>
<comment type="caution">
    <text evidence="1">The sequence shown here is derived from an EMBL/GenBank/DDBJ whole genome shotgun (WGS) entry which is preliminary data.</text>
</comment>
<evidence type="ECO:0000313" key="1">
    <source>
        <dbReference type="EMBL" id="MDI3402861.1"/>
    </source>
</evidence>
<accession>A0ABT6S434</accession>
<protein>
    <submittedName>
        <fullName evidence="1">Uncharacterized protein</fullName>
    </submittedName>
</protein>
<gene>
    <name evidence="1" type="ORF">QIS96_03355</name>
</gene>
<reference evidence="1 2" key="1">
    <citation type="submission" date="2023-05" db="EMBL/GenBank/DDBJ databases">
        <title>Draft genome sequence of Streptomyces sp. B-S-A6 isolated from a cave soil in Thailand.</title>
        <authorList>
            <person name="Chamroensaksri N."/>
            <person name="Muangham S."/>
        </authorList>
    </citation>
    <scope>NUCLEOTIDE SEQUENCE [LARGE SCALE GENOMIC DNA]</scope>
    <source>
        <strain evidence="1 2">B-S-A6</strain>
    </source>
</reference>
<evidence type="ECO:0000313" key="2">
    <source>
        <dbReference type="Proteomes" id="UP001223978"/>
    </source>
</evidence>
<keyword evidence="2" id="KW-1185">Reference proteome</keyword>
<dbReference type="Proteomes" id="UP001223978">
    <property type="component" value="Unassembled WGS sequence"/>
</dbReference>
<name>A0ABT6S434_9ACTN</name>
<dbReference type="RefSeq" id="WP_282540792.1">
    <property type="nucleotide sequence ID" value="NZ_JASCIQ010000002.1"/>
</dbReference>
<sequence length="135" mass="14419">MSRSRENPQTLSTDTVCGHKIQAVGVTWDAVRVPHSAGQRVLTLLGSSSGAVVQDEPALYWFVSTGSAASWDVPGTRSLGLTHYLVVPPTHRVQGPGPHWRIPPEDGELLTEVDALRVAVQYAMVPLGTEIAGTP</sequence>
<organism evidence="1 2">
    <name type="scientific">Streptomyces cavernicola</name>
    <dbReference type="NCBI Taxonomy" id="3043613"/>
    <lineage>
        <taxon>Bacteria</taxon>
        <taxon>Bacillati</taxon>
        <taxon>Actinomycetota</taxon>
        <taxon>Actinomycetes</taxon>
        <taxon>Kitasatosporales</taxon>
        <taxon>Streptomycetaceae</taxon>
        <taxon>Streptomyces</taxon>
    </lineage>
</organism>
<dbReference type="EMBL" id="JASCIQ010000002">
    <property type="protein sequence ID" value="MDI3402861.1"/>
    <property type="molecule type" value="Genomic_DNA"/>
</dbReference>